<keyword evidence="1" id="KW-0175">Coiled coil</keyword>
<organism evidence="3 4">
    <name type="scientific">Legionella busanensis</name>
    <dbReference type="NCBI Taxonomy" id="190655"/>
    <lineage>
        <taxon>Bacteria</taxon>
        <taxon>Pseudomonadati</taxon>
        <taxon>Pseudomonadota</taxon>
        <taxon>Gammaproteobacteria</taxon>
        <taxon>Legionellales</taxon>
        <taxon>Legionellaceae</taxon>
        <taxon>Legionella</taxon>
    </lineage>
</organism>
<feature type="chain" id="PRO_5016714989" evidence="2">
    <location>
        <begin position="20"/>
        <end position="96"/>
    </location>
</feature>
<keyword evidence="4" id="KW-1185">Reference proteome</keyword>
<sequence>MLKKILFTVGVLFVSTLTAATLKMNTDAVGEKAAHFLEHLDDTVRAFPRALRHQNHVEFDALQLSLLLNQSANIEQKLDVLIAELRKTNQLLAEKK</sequence>
<reference evidence="3 4" key="1">
    <citation type="submission" date="2018-06" db="EMBL/GenBank/DDBJ databases">
        <authorList>
            <consortium name="Pathogen Informatics"/>
            <person name="Doyle S."/>
        </authorList>
    </citation>
    <scope>NUCLEOTIDE SEQUENCE [LARGE SCALE GENOMIC DNA]</scope>
    <source>
        <strain evidence="3 4">NCTC13316</strain>
    </source>
</reference>
<evidence type="ECO:0000313" key="4">
    <source>
        <dbReference type="Proteomes" id="UP000254794"/>
    </source>
</evidence>
<evidence type="ECO:0000313" key="3">
    <source>
        <dbReference type="EMBL" id="STX81252.1"/>
    </source>
</evidence>
<protein>
    <submittedName>
        <fullName evidence="3">Uncharacterized protein</fullName>
    </submittedName>
</protein>
<feature type="signal peptide" evidence="2">
    <location>
        <begin position="1"/>
        <end position="19"/>
    </location>
</feature>
<proteinExistence type="predicted"/>
<feature type="coiled-coil region" evidence="1">
    <location>
        <begin position="64"/>
        <end position="91"/>
    </location>
</feature>
<accession>A0A378KDF6</accession>
<dbReference type="RefSeq" id="WP_115332661.1">
    <property type="nucleotide sequence ID" value="NZ_CAAAHP010000013.1"/>
</dbReference>
<name>A0A378KDF6_9GAMM</name>
<gene>
    <name evidence="3" type="ORF">NCTC13316_03121</name>
</gene>
<dbReference type="EMBL" id="UGOD01000002">
    <property type="protein sequence ID" value="STX81252.1"/>
    <property type="molecule type" value="Genomic_DNA"/>
</dbReference>
<evidence type="ECO:0000256" key="2">
    <source>
        <dbReference type="SAM" id="SignalP"/>
    </source>
</evidence>
<dbReference type="AlphaFoldDB" id="A0A378KDF6"/>
<keyword evidence="2" id="KW-0732">Signal</keyword>
<dbReference type="Proteomes" id="UP000254794">
    <property type="component" value="Unassembled WGS sequence"/>
</dbReference>
<evidence type="ECO:0000256" key="1">
    <source>
        <dbReference type="SAM" id="Coils"/>
    </source>
</evidence>